<evidence type="ECO:0000256" key="1">
    <source>
        <dbReference type="SAM" id="MobiDB-lite"/>
    </source>
</evidence>
<gene>
    <name evidence="2" type="ORF">L486_03753</name>
</gene>
<dbReference type="Proteomes" id="UP000092583">
    <property type="component" value="Unassembled WGS sequence"/>
</dbReference>
<feature type="region of interest" description="Disordered" evidence="1">
    <location>
        <begin position="1"/>
        <end position="55"/>
    </location>
</feature>
<feature type="compositionally biased region" description="Basic and acidic residues" evidence="1">
    <location>
        <begin position="1"/>
        <end position="10"/>
    </location>
</feature>
<dbReference type="EMBL" id="KI669461">
    <property type="protein sequence ID" value="OCF59250.1"/>
    <property type="molecule type" value="Genomic_DNA"/>
</dbReference>
<dbReference type="AlphaFoldDB" id="A0A1B9IUR7"/>
<keyword evidence="3" id="KW-1185">Reference proteome</keyword>
<sequence>MESDKNHSDNISRTGCGEPPTPTSRRANPSSQEFPDTQFMYKGPPPWGCPTTSDGSQCPAFEAQMGFLPSTNFSELPRTGLPRAGENCHEAIAFLPPPPQGFRCDCQSCTQGTTTMSDFSIPSQTQFSYPPPNTFYLPTSQMSRPPIDGRWSQDAYNPLYGLTNHSRPAAMSGPDIYVHNPMGPSGLSHAYYWGDQGMSSYWNGVPTQQGSQSMSSYTYPQVTYSGDVSCYDEMKEELNDERLKDSNGDRWPNVVSPIFKSKAAVDEQGDVKGLPMRLMELAEEDYDWTNTLDQLHHLERFK</sequence>
<reference evidence="3" key="2">
    <citation type="submission" date="2013-12" db="EMBL/GenBank/DDBJ databases">
        <title>Evolution of pathogenesis and genome organization in the Tremellales.</title>
        <authorList>
            <person name="Cuomo C."/>
            <person name="Litvintseva A."/>
            <person name="Heitman J."/>
            <person name="Chen Y."/>
            <person name="Sun S."/>
            <person name="Springer D."/>
            <person name="Dromer F."/>
            <person name="Young S."/>
            <person name="Zeng Q."/>
            <person name="Chapman S."/>
            <person name="Gujja S."/>
            <person name="Saif S."/>
            <person name="Birren B."/>
        </authorList>
    </citation>
    <scope>NUCLEOTIDE SEQUENCE [LARGE SCALE GENOMIC DNA]</scope>
    <source>
        <strain evidence="3">CBS 10435</strain>
    </source>
</reference>
<evidence type="ECO:0000313" key="2">
    <source>
        <dbReference type="EMBL" id="OCF59250.1"/>
    </source>
</evidence>
<accession>A0A1B9IUR7</accession>
<proteinExistence type="predicted"/>
<evidence type="ECO:0000313" key="3">
    <source>
        <dbReference type="Proteomes" id="UP000092583"/>
    </source>
</evidence>
<organism evidence="2 3">
    <name type="scientific">Kwoniella mangroviensis CBS 10435</name>
    <dbReference type="NCBI Taxonomy" id="1331196"/>
    <lineage>
        <taxon>Eukaryota</taxon>
        <taxon>Fungi</taxon>
        <taxon>Dikarya</taxon>
        <taxon>Basidiomycota</taxon>
        <taxon>Agaricomycotina</taxon>
        <taxon>Tremellomycetes</taxon>
        <taxon>Tremellales</taxon>
        <taxon>Cryptococcaceae</taxon>
        <taxon>Kwoniella</taxon>
    </lineage>
</organism>
<reference evidence="2 3" key="1">
    <citation type="submission" date="2013-07" db="EMBL/GenBank/DDBJ databases">
        <title>The Genome Sequence of Kwoniella mangroviensis CBS10435.</title>
        <authorList>
            <consortium name="The Broad Institute Genome Sequencing Platform"/>
            <person name="Cuomo C."/>
            <person name="Litvintseva A."/>
            <person name="Chen Y."/>
            <person name="Heitman J."/>
            <person name="Sun S."/>
            <person name="Springer D."/>
            <person name="Dromer F."/>
            <person name="Young S.K."/>
            <person name="Zeng Q."/>
            <person name="Gargeya S."/>
            <person name="Fitzgerald M."/>
            <person name="Abouelleil A."/>
            <person name="Alvarado L."/>
            <person name="Berlin A.M."/>
            <person name="Chapman S.B."/>
            <person name="Dewar J."/>
            <person name="Goldberg J."/>
            <person name="Griggs A."/>
            <person name="Gujja S."/>
            <person name="Hansen M."/>
            <person name="Howarth C."/>
            <person name="Imamovic A."/>
            <person name="Larimer J."/>
            <person name="McCowan C."/>
            <person name="Murphy C."/>
            <person name="Pearson M."/>
            <person name="Priest M."/>
            <person name="Roberts A."/>
            <person name="Saif S."/>
            <person name="Shea T."/>
            <person name="Sykes S."/>
            <person name="Wortman J."/>
            <person name="Nusbaum C."/>
            <person name="Birren B."/>
        </authorList>
    </citation>
    <scope>NUCLEOTIDE SEQUENCE [LARGE SCALE GENOMIC DNA]</scope>
    <source>
        <strain evidence="2 3">CBS 10435</strain>
    </source>
</reference>
<name>A0A1B9IUR7_9TREE</name>
<protein>
    <submittedName>
        <fullName evidence="2">Uncharacterized protein</fullName>
    </submittedName>
</protein>
<feature type="compositionally biased region" description="Polar residues" evidence="1">
    <location>
        <begin position="23"/>
        <end position="35"/>
    </location>
</feature>